<evidence type="ECO:0000313" key="2">
    <source>
        <dbReference type="RefSeq" id="XP_015609351.1"/>
    </source>
</evidence>
<dbReference type="PANTHER" id="PTHR23409">
    <property type="entry name" value="RIBONUCLEOSIDE-DIPHOSPHATE REDUCTASE SMALL CHAIN"/>
    <property type="match status" value="1"/>
</dbReference>
<dbReference type="GeneID" id="107274602"/>
<accession>A0AAJ7CGP9</accession>
<proteinExistence type="predicted"/>
<dbReference type="KEGG" id="ccin:107274602"/>
<keyword evidence="1" id="KW-1185">Reference proteome</keyword>
<dbReference type="InterPro" id="IPR000358">
    <property type="entry name" value="RNR_small_fam"/>
</dbReference>
<feature type="non-terminal residue" evidence="2">
    <location>
        <position position="1"/>
    </location>
</feature>
<name>A0AAJ7CGP9_CEPCN</name>
<sequence length="160" mass="17798">IKPSAQPTATDKVTPVNNFLHSLFSLVDVFFNPKLVSPQSNTYPYRAYIENTLNYESTAKNTHLTAGLYYQQSPCALNNISKSIASGNAGLSASSMKDGRILDFSGPLRCDVFNQEKYLLNGVDMHLRLDSSKDNFCLMQSGTGYYKVHITEATLFVRKV</sequence>
<dbReference type="PANTHER" id="PTHR23409:SF21">
    <property type="entry name" value="CAPSID PROTEIN"/>
    <property type="match status" value="1"/>
</dbReference>
<reference evidence="2" key="1">
    <citation type="submission" date="2025-08" db="UniProtKB">
        <authorList>
            <consortium name="RefSeq"/>
        </authorList>
    </citation>
    <scope>IDENTIFICATION</scope>
</reference>
<dbReference type="GO" id="GO:0009263">
    <property type="term" value="P:deoxyribonucleotide biosynthetic process"/>
    <property type="evidence" value="ECO:0007669"/>
    <property type="project" value="InterPro"/>
</dbReference>
<dbReference type="GO" id="GO:0004748">
    <property type="term" value="F:ribonucleoside-diphosphate reductase activity, thioredoxin disulfide as acceptor"/>
    <property type="evidence" value="ECO:0007669"/>
    <property type="project" value="TreeGrafter"/>
</dbReference>
<evidence type="ECO:0000313" key="1">
    <source>
        <dbReference type="Proteomes" id="UP000694920"/>
    </source>
</evidence>
<dbReference type="AlphaFoldDB" id="A0AAJ7CGP9"/>
<dbReference type="RefSeq" id="XP_015609351.1">
    <property type="nucleotide sequence ID" value="XM_015753865.1"/>
</dbReference>
<gene>
    <name evidence="2" type="primary">LOC107274602</name>
</gene>
<organism evidence="1 2">
    <name type="scientific">Cephus cinctus</name>
    <name type="common">Wheat stem sawfly</name>
    <dbReference type="NCBI Taxonomy" id="211228"/>
    <lineage>
        <taxon>Eukaryota</taxon>
        <taxon>Metazoa</taxon>
        <taxon>Ecdysozoa</taxon>
        <taxon>Arthropoda</taxon>
        <taxon>Hexapoda</taxon>
        <taxon>Insecta</taxon>
        <taxon>Pterygota</taxon>
        <taxon>Neoptera</taxon>
        <taxon>Endopterygota</taxon>
        <taxon>Hymenoptera</taxon>
        <taxon>Cephoidea</taxon>
        <taxon>Cephidae</taxon>
        <taxon>Cephus</taxon>
    </lineage>
</organism>
<protein>
    <submittedName>
        <fullName evidence="2">Uncharacterized protein F54H12.2-like</fullName>
    </submittedName>
</protein>
<dbReference type="Proteomes" id="UP000694920">
    <property type="component" value="Unplaced"/>
</dbReference>
<dbReference type="GO" id="GO:0005829">
    <property type="term" value="C:cytosol"/>
    <property type="evidence" value="ECO:0007669"/>
    <property type="project" value="TreeGrafter"/>
</dbReference>